<dbReference type="AlphaFoldDB" id="A0A1H4A863"/>
<name>A0A1H4A863_9BACT</name>
<keyword evidence="2" id="KW-1185">Reference proteome</keyword>
<evidence type="ECO:0000313" key="2">
    <source>
        <dbReference type="Proteomes" id="UP000199656"/>
    </source>
</evidence>
<reference evidence="2" key="1">
    <citation type="submission" date="2016-10" db="EMBL/GenBank/DDBJ databases">
        <authorList>
            <person name="Varghese N."/>
            <person name="Submissions S."/>
        </authorList>
    </citation>
    <scope>NUCLEOTIDE SEQUENCE [LARGE SCALE GENOMIC DNA]</scope>
    <source>
        <strain evidence="2">DSM 23920</strain>
    </source>
</reference>
<dbReference type="EMBL" id="FNRL01000005">
    <property type="protein sequence ID" value="SEA31742.1"/>
    <property type="molecule type" value="Genomic_DNA"/>
</dbReference>
<accession>A0A1H4A863</accession>
<evidence type="ECO:0000313" key="1">
    <source>
        <dbReference type="EMBL" id="SEA31742.1"/>
    </source>
</evidence>
<proteinExistence type="predicted"/>
<dbReference type="STRING" id="408074.SAMN05660909_01510"/>
<sequence>MGVVLFRILLIYHHTMSYRIYLFCYLLFLTTSAWAQRVVSDAKIVYKMVLPPEQLQLDQMLEGSSLTQYMKGAYSRIDINFNIVNYTYLINHKEETITTLIDQHGNKYMVKTDRQQYLKDMQQYEGIKFTDQPETKEIAGYKCRRAIGLMPDGKTFEVYYTPDLVPENKQYNRRFMNLGGMPLEFEILTKTGEKMRVIASRVELNPIPASYFDVPKKGYKVVSQQELQNM</sequence>
<protein>
    <submittedName>
        <fullName evidence="1">GLPGLI family protein</fullName>
    </submittedName>
</protein>
<dbReference type="Proteomes" id="UP000199656">
    <property type="component" value="Unassembled WGS sequence"/>
</dbReference>
<organism evidence="1 2">
    <name type="scientific">Chitinophaga terrae</name>
    <name type="common">ex Kim and Jung 2007</name>
    <dbReference type="NCBI Taxonomy" id="408074"/>
    <lineage>
        <taxon>Bacteria</taxon>
        <taxon>Pseudomonadati</taxon>
        <taxon>Bacteroidota</taxon>
        <taxon>Chitinophagia</taxon>
        <taxon>Chitinophagales</taxon>
        <taxon>Chitinophagaceae</taxon>
        <taxon>Chitinophaga</taxon>
    </lineage>
</organism>
<gene>
    <name evidence="1" type="ORF">SAMN05660909_01510</name>
</gene>